<dbReference type="EMBL" id="JANHOG010001337">
    <property type="protein sequence ID" value="KAJ3538785.1"/>
    <property type="molecule type" value="Genomic_DNA"/>
</dbReference>
<proteinExistence type="predicted"/>
<keyword evidence="2" id="KW-1185">Reference proteome</keyword>
<comment type="caution">
    <text evidence="1">The sequence shown here is derived from an EMBL/GenBank/DDBJ whole genome shotgun (WGS) entry which is preliminary data.</text>
</comment>
<evidence type="ECO:0000313" key="1">
    <source>
        <dbReference type="EMBL" id="KAJ3538785.1"/>
    </source>
</evidence>
<name>A0ACC1SFY9_9APHY</name>
<reference evidence="1" key="1">
    <citation type="submission" date="2022-07" db="EMBL/GenBank/DDBJ databases">
        <title>Genome Sequence of Phlebia brevispora.</title>
        <authorList>
            <person name="Buettner E."/>
        </authorList>
    </citation>
    <scope>NUCLEOTIDE SEQUENCE</scope>
    <source>
        <strain evidence="1">MPL23</strain>
    </source>
</reference>
<dbReference type="Proteomes" id="UP001148662">
    <property type="component" value="Unassembled WGS sequence"/>
</dbReference>
<accession>A0ACC1SFY9</accession>
<evidence type="ECO:0000313" key="2">
    <source>
        <dbReference type="Proteomes" id="UP001148662"/>
    </source>
</evidence>
<protein>
    <submittedName>
        <fullName evidence="1">Uncharacterized protein</fullName>
    </submittedName>
</protein>
<organism evidence="1 2">
    <name type="scientific">Phlebia brevispora</name>
    <dbReference type="NCBI Taxonomy" id="194682"/>
    <lineage>
        <taxon>Eukaryota</taxon>
        <taxon>Fungi</taxon>
        <taxon>Dikarya</taxon>
        <taxon>Basidiomycota</taxon>
        <taxon>Agaricomycotina</taxon>
        <taxon>Agaricomycetes</taxon>
        <taxon>Polyporales</taxon>
        <taxon>Meruliaceae</taxon>
        <taxon>Phlebia</taxon>
    </lineage>
</organism>
<sequence>MIIPVEVAINERSGRKLPPSFAQFGTDEIVLVDLQGVLDVEGEMKGQFVGKLSVDDETVSMTFASRTRRTTTYRAEQKKPSLLIGHHLLEGKLVNLPKPLAIMHRVPPEPTEDDPSGLDDDSPTSTSAPPTWKIVAVVKRKMVFAKRPMPMVGKPSSTVTSGKS</sequence>
<gene>
    <name evidence="1" type="ORF">NM688_g6471</name>
</gene>